<accession>A0A1D8JCT6</accession>
<dbReference type="InterPro" id="IPR018461">
    <property type="entry name" value="Na/H_Antiport_NhaC-like_C"/>
</dbReference>
<proteinExistence type="predicted"/>
<evidence type="ECO:0000259" key="7">
    <source>
        <dbReference type="Pfam" id="PF03553"/>
    </source>
</evidence>
<feature type="transmembrane region" description="Helical" evidence="6">
    <location>
        <begin position="48"/>
        <end position="71"/>
    </location>
</feature>
<dbReference type="GO" id="GO:0005886">
    <property type="term" value="C:plasma membrane"/>
    <property type="evidence" value="ECO:0007669"/>
    <property type="project" value="UniProtKB-SubCell"/>
</dbReference>
<dbReference type="PANTHER" id="PTHR37821">
    <property type="entry name" value="AMINO ACID TRANSPORTER YUIF-RELATED"/>
    <property type="match status" value="1"/>
</dbReference>
<evidence type="ECO:0000256" key="4">
    <source>
        <dbReference type="ARBA" id="ARBA00022989"/>
    </source>
</evidence>
<keyword evidence="10" id="KW-1185">Reference proteome</keyword>
<name>A0A1D8JCT6_9BACL</name>
<reference evidence="9 10" key="1">
    <citation type="submission" date="2016-09" db="EMBL/GenBank/DDBJ databases">
        <title>Complete genome sequence of the Lysinibacillus sphaericus LMG 22257, a specie of Bacillus with ureolytic activity that can effectively biodeposit calcium carbonate.</title>
        <authorList>
            <person name="Yan W."/>
        </authorList>
    </citation>
    <scope>NUCLEOTIDE SEQUENCE [LARGE SCALE GENOMIC DNA]</scope>
    <source>
        <strain evidence="9 10">LMG 22257</strain>
    </source>
</reference>
<keyword evidence="4 6" id="KW-1133">Transmembrane helix</keyword>
<dbReference type="RefSeq" id="WP_075526623.1">
    <property type="nucleotide sequence ID" value="NZ_CP017560.1"/>
</dbReference>
<comment type="subcellular location">
    <subcellularLocation>
        <location evidence="1">Cell membrane</location>
        <topology evidence="1">Multi-pass membrane protein</topology>
    </subcellularLocation>
</comment>
<feature type="transmembrane region" description="Helical" evidence="6">
    <location>
        <begin position="242"/>
        <end position="258"/>
    </location>
</feature>
<organism evidence="9 10">
    <name type="scientific">Sporosarcina ureilytica</name>
    <dbReference type="NCBI Taxonomy" id="298596"/>
    <lineage>
        <taxon>Bacteria</taxon>
        <taxon>Bacillati</taxon>
        <taxon>Bacillota</taxon>
        <taxon>Bacilli</taxon>
        <taxon>Bacillales</taxon>
        <taxon>Caryophanaceae</taxon>
        <taxon>Sporosarcina</taxon>
    </lineage>
</organism>
<evidence type="ECO:0000256" key="3">
    <source>
        <dbReference type="ARBA" id="ARBA00022692"/>
    </source>
</evidence>
<feature type="transmembrane region" description="Helical" evidence="6">
    <location>
        <begin position="98"/>
        <end position="115"/>
    </location>
</feature>
<dbReference type="EMBL" id="CP017560">
    <property type="protein sequence ID" value="AOV06516.1"/>
    <property type="molecule type" value="Genomic_DNA"/>
</dbReference>
<evidence type="ECO:0000256" key="5">
    <source>
        <dbReference type="ARBA" id="ARBA00023136"/>
    </source>
</evidence>
<dbReference type="PANTHER" id="PTHR37821:SF1">
    <property type="entry name" value="AMINO ACID TRANSPORTER YUIF-RELATED"/>
    <property type="match status" value="1"/>
</dbReference>
<keyword evidence="5 6" id="KW-0472">Membrane</keyword>
<dbReference type="Pfam" id="PF13726">
    <property type="entry name" value="Na_H_antiport_2"/>
    <property type="match status" value="1"/>
</dbReference>
<dbReference type="Pfam" id="PF03553">
    <property type="entry name" value="Na_H_antiporter"/>
    <property type="match status" value="1"/>
</dbReference>
<protein>
    <submittedName>
        <fullName evidence="9">Sodium:proton antiporter</fullName>
    </submittedName>
</protein>
<dbReference type="KEGG" id="surl:BI350_02095"/>
<feature type="transmembrane region" description="Helical" evidence="6">
    <location>
        <begin position="334"/>
        <end position="353"/>
    </location>
</feature>
<dbReference type="AlphaFoldDB" id="A0A1D8JCT6"/>
<evidence type="ECO:0000313" key="9">
    <source>
        <dbReference type="EMBL" id="AOV06516.1"/>
    </source>
</evidence>
<evidence type="ECO:0000256" key="6">
    <source>
        <dbReference type="SAM" id="Phobius"/>
    </source>
</evidence>
<feature type="transmembrane region" description="Helical" evidence="6">
    <location>
        <begin position="425"/>
        <end position="443"/>
    </location>
</feature>
<feature type="transmembrane region" description="Helical" evidence="6">
    <location>
        <begin position="121"/>
        <end position="140"/>
    </location>
</feature>
<feature type="transmembrane region" description="Helical" evidence="6">
    <location>
        <begin position="365"/>
        <end position="390"/>
    </location>
</feature>
<evidence type="ECO:0000313" key="10">
    <source>
        <dbReference type="Proteomes" id="UP000185746"/>
    </source>
</evidence>
<keyword evidence="2" id="KW-1003">Cell membrane</keyword>
<keyword evidence="3 6" id="KW-0812">Transmembrane</keyword>
<evidence type="ECO:0000259" key="8">
    <source>
        <dbReference type="Pfam" id="PF13726"/>
    </source>
</evidence>
<dbReference type="InterPro" id="IPR052576">
    <property type="entry name" value="AA_Transporter-Related"/>
</dbReference>
<feature type="domain" description="Na+/H+ antiporter NhaC-like C-terminal" evidence="7">
    <location>
        <begin position="151"/>
        <end position="437"/>
    </location>
</feature>
<sequence length="444" mass="46845">MNAVILAVLIMLILSLVRVNVVLALVIGAFVGGITGGLSFEDTIASFTGGLGAGATIALSYGLLGGFAVAISQTGIPQLLVNAMLRIVNKDGEQNRKALGKVLVILVLLLMAVFSQNLIPIHIAFIPLLVPPILHVLNMLKIDRRLIACVLAFGLTTPYILLPYGFGFIFHEIIANQMAAAGLQINMADIPKAMAIPVVGLLVGLLVAIFISYRKPREYEDMDSDKDMEVAASPKVELKTRNIFFTVAALIGTLAVQIPTQSMIAGAVTGIAILYITGALKWKDADDLLNEGMRMMAFVGFVMITANGFAAVLQETGHVVTLVQSTSEILGDNKALAAFLMLLVGLIVTMGIGSSFATIPIIASIFVPLSVAFGFSPMAIVALIGTAGALGDAGSPASDSTLGPTAGLNVDGQHNHIWDTCVPTFLHFNIPLLIFGWITIMFFG</sequence>
<feature type="transmembrane region" description="Helical" evidence="6">
    <location>
        <begin position="194"/>
        <end position="213"/>
    </location>
</feature>
<feature type="domain" description="Putative Na+/H+ antiporter N-terminal" evidence="8">
    <location>
        <begin position="2"/>
        <end position="87"/>
    </location>
</feature>
<dbReference type="InterPro" id="IPR032813">
    <property type="entry name" value="Na_H_antiport_N"/>
</dbReference>
<evidence type="ECO:0000256" key="1">
    <source>
        <dbReference type="ARBA" id="ARBA00004651"/>
    </source>
</evidence>
<feature type="transmembrane region" description="Helical" evidence="6">
    <location>
        <begin position="294"/>
        <end position="314"/>
    </location>
</feature>
<feature type="transmembrane region" description="Helical" evidence="6">
    <location>
        <begin position="264"/>
        <end position="282"/>
    </location>
</feature>
<dbReference type="Proteomes" id="UP000185746">
    <property type="component" value="Chromosome"/>
</dbReference>
<feature type="transmembrane region" description="Helical" evidence="6">
    <location>
        <begin position="147"/>
        <end position="174"/>
    </location>
</feature>
<gene>
    <name evidence="9" type="ORF">BI350_02095</name>
</gene>
<evidence type="ECO:0000256" key="2">
    <source>
        <dbReference type="ARBA" id="ARBA00022475"/>
    </source>
</evidence>